<evidence type="ECO:0000313" key="1">
    <source>
        <dbReference type="EMBL" id="KUN18600.1"/>
    </source>
</evidence>
<protein>
    <submittedName>
        <fullName evidence="1">Uncharacterized protein</fullName>
    </submittedName>
</protein>
<keyword evidence="2" id="KW-1185">Reference proteome</keyword>
<name>A0A101PVR6_STRCK</name>
<dbReference type="RefSeq" id="WP_159061714.1">
    <property type="nucleotide sequence ID" value="NZ_KQ948365.1"/>
</dbReference>
<dbReference type="AlphaFoldDB" id="A0A101PVR6"/>
<dbReference type="EMBL" id="LMWP01000042">
    <property type="protein sequence ID" value="KUN18600.1"/>
    <property type="molecule type" value="Genomic_DNA"/>
</dbReference>
<reference evidence="1 2" key="1">
    <citation type="submission" date="2015-10" db="EMBL/GenBank/DDBJ databases">
        <title>Draft genome sequence of Streptomyces corchorusii DSM 40340, type strain for the species Streptomyces corchorusii.</title>
        <authorList>
            <person name="Ruckert C."/>
            <person name="Winkler A."/>
            <person name="Kalinowski J."/>
            <person name="Kampfer P."/>
            <person name="Glaeser S."/>
        </authorList>
    </citation>
    <scope>NUCLEOTIDE SEQUENCE [LARGE SCALE GENOMIC DNA]</scope>
    <source>
        <strain evidence="1 2">DSM 40340</strain>
    </source>
</reference>
<proteinExistence type="predicted"/>
<gene>
    <name evidence="1" type="ORF">AQJ11_32855</name>
</gene>
<dbReference type="Proteomes" id="UP000053398">
    <property type="component" value="Unassembled WGS sequence"/>
</dbReference>
<accession>A0A101PVR6</accession>
<sequence>MHEQSEVFSGRPMDHPARCSPAHCTAPARYAVDEWAYEEFVGSDAYRGSGYEHVSEPWEIPPYAGFHPLLEQLVHETTLTAQLTQFAATPWLNDAYVSVYAGEERLLSISEVWVQRILGGVTSRLQGLEGNSAINNKSV</sequence>
<evidence type="ECO:0000313" key="2">
    <source>
        <dbReference type="Proteomes" id="UP000053398"/>
    </source>
</evidence>
<comment type="caution">
    <text evidence="1">The sequence shown here is derived from an EMBL/GenBank/DDBJ whole genome shotgun (WGS) entry which is preliminary data.</text>
</comment>
<organism evidence="1 2">
    <name type="scientific">Streptomyces corchorusii</name>
    <name type="common">Streptomyces chibaensis</name>
    <dbReference type="NCBI Taxonomy" id="1903"/>
    <lineage>
        <taxon>Bacteria</taxon>
        <taxon>Bacillati</taxon>
        <taxon>Actinomycetota</taxon>
        <taxon>Actinomycetes</taxon>
        <taxon>Kitasatosporales</taxon>
        <taxon>Streptomycetaceae</taxon>
        <taxon>Streptomyces</taxon>
    </lineage>
</organism>